<feature type="compositionally biased region" description="Basic and acidic residues" evidence="1">
    <location>
        <begin position="148"/>
        <end position="163"/>
    </location>
</feature>
<feature type="region of interest" description="Disordered" evidence="1">
    <location>
        <begin position="137"/>
        <end position="163"/>
    </location>
</feature>
<organism evidence="2 3">
    <name type="scientific">Helicobacter equorum</name>
    <dbReference type="NCBI Taxonomy" id="361872"/>
    <lineage>
        <taxon>Bacteria</taxon>
        <taxon>Pseudomonadati</taxon>
        <taxon>Campylobacterota</taxon>
        <taxon>Epsilonproteobacteria</taxon>
        <taxon>Campylobacterales</taxon>
        <taxon>Helicobacteraceae</taxon>
        <taxon>Helicobacter</taxon>
    </lineage>
</organism>
<sequence length="442" mass="52334">MTDENLGLLLERFREFTIDIEARKKRGQNDFNPLLCVQKLDDEANMHSGFLYALLNPCGEHYQDDLFLKLFLDSINLKKWFGDTNNAEVYKEYKNIDIYITNNNKHIIIENKIWARDQDRQIERYIEAIAKEQSLESSLESSDIDSNDDMKSSEIESSESETKQVNKAYENIAVLYLTPDAKDPTQQSLGKWEIQGDYLINENNQVRYKAISYNNEMIDWLDSALNEAGGIRNLRMAIECYTDVVKRLTGQKENTMDLQAFFNKKGNEQFLEIALELVARRDEVLKAHFSAIKREIESKYKKDYEINVWDSGRGVSVRHSKFDEIHNFCFYIATEITDKEKVWLEIYLWKYDIEQKEKVVIKIKEVLDVNDEAFDSYRLKYKKWYLALKEFEEIDLIDFTQEKFINFFESVRKQIDEFNQKIKDDLAKGQDSKLRKFLTDND</sequence>
<gene>
    <name evidence="2" type="ORF">CQA54_06850</name>
</gene>
<reference evidence="2 3" key="1">
    <citation type="submission" date="2018-04" db="EMBL/GenBank/DDBJ databases">
        <title>Novel Campyloabacter and Helicobacter Species and Strains.</title>
        <authorList>
            <person name="Mannion A.J."/>
            <person name="Shen Z."/>
            <person name="Fox J.G."/>
        </authorList>
    </citation>
    <scope>NUCLEOTIDE SEQUENCE [LARGE SCALE GENOMIC DNA]</scope>
    <source>
        <strain evidence="2 3">MIT 12-6600</strain>
    </source>
</reference>
<proteinExistence type="predicted"/>
<accession>A0A3D8IP78</accession>
<dbReference type="OrthoDB" id="6346224at2"/>
<dbReference type="EMBL" id="NXLT01000006">
    <property type="protein sequence ID" value="RDU66414.1"/>
    <property type="molecule type" value="Genomic_DNA"/>
</dbReference>
<dbReference type="Pfam" id="PF14281">
    <property type="entry name" value="PDDEXK_4"/>
    <property type="match status" value="1"/>
</dbReference>
<dbReference type="InterPro" id="IPR029470">
    <property type="entry name" value="PDDEXK_4"/>
</dbReference>
<evidence type="ECO:0000313" key="3">
    <source>
        <dbReference type="Proteomes" id="UP000256514"/>
    </source>
</evidence>
<keyword evidence="3" id="KW-1185">Reference proteome</keyword>
<dbReference type="AlphaFoldDB" id="A0A3D8IP78"/>
<evidence type="ECO:0000313" key="2">
    <source>
        <dbReference type="EMBL" id="RDU66414.1"/>
    </source>
</evidence>
<evidence type="ECO:0008006" key="4">
    <source>
        <dbReference type="Google" id="ProtNLM"/>
    </source>
</evidence>
<comment type="caution">
    <text evidence="2">The sequence shown here is derived from an EMBL/GenBank/DDBJ whole genome shotgun (WGS) entry which is preliminary data.</text>
</comment>
<dbReference type="Proteomes" id="UP000256514">
    <property type="component" value="Unassembled WGS sequence"/>
</dbReference>
<dbReference type="RefSeq" id="WP_115571368.1">
    <property type="nucleotide sequence ID" value="NZ_NXLT01000006.1"/>
</dbReference>
<evidence type="ECO:0000256" key="1">
    <source>
        <dbReference type="SAM" id="MobiDB-lite"/>
    </source>
</evidence>
<protein>
    <recommendedName>
        <fullName evidence="4">PD-(D/E)XK nuclease family protein</fullName>
    </recommendedName>
</protein>
<name>A0A3D8IP78_9HELI</name>